<dbReference type="Pfam" id="PF12893">
    <property type="entry name" value="Lumazine_bd_2"/>
    <property type="match status" value="1"/>
</dbReference>
<keyword evidence="2" id="KW-1185">Reference proteome</keyword>
<dbReference type="RefSeq" id="WP_283239606.1">
    <property type="nucleotide sequence ID" value="NZ_JASGBP010000007.1"/>
</dbReference>
<dbReference type="Gene3D" id="3.10.450.50">
    <property type="match status" value="1"/>
</dbReference>
<dbReference type="Proteomes" id="UP001230035">
    <property type="component" value="Unassembled WGS sequence"/>
</dbReference>
<dbReference type="InterPro" id="IPR039437">
    <property type="entry name" value="FrzH/put_lumazine-bd"/>
</dbReference>
<protein>
    <submittedName>
        <fullName evidence="1">Nuclear transport factor 2 family protein</fullName>
    </submittedName>
</protein>
<sequence length="122" mass="14013">MYSKESIAIQQTIQNYFNGIFNGDTMLLLKVFHPNCLLIGDINGQPYFKDVNQYLMGVKERKSPSELSEPFRMEILSIEVLGNNAVAKLHVPMLGFNYYDFLSLSKINSEWVIVNKLFTNVN</sequence>
<evidence type="ECO:0000313" key="2">
    <source>
        <dbReference type="Proteomes" id="UP001230035"/>
    </source>
</evidence>
<comment type="caution">
    <text evidence="1">The sequence shown here is derived from an EMBL/GenBank/DDBJ whole genome shotgun (WGS) entry which is preliminary data.</text>
</comment>
<dbReference type="InterPro" id="IPR032710">
    <property type="entry name" value="NTF2-like_dom_sf"/>
</dbReference>
<reference evidence="1 2" key="1">
    <citation type="submission" date="2023-05" db="EMBL/GenBank/DDBJ databases">
        <title>Flavobacterium sedimenti sp. nov., isolated from the sediment.</title>
        <authorList>
            <person name="Wu N."/>
        </authorList>
    </citation>
    <scope>NUCLEOTIDE SEQUENCE [LARGE SCALE GENOMIC DNA]</scope>
    <source>
        <strain evidence="1 2">YZ-48</strain>
    </source>
</reference>
<proteinExistence type="predicted"/>
<organism evidence="1 2">
    <name type="scientific">Flavobacterium sedimenticola</name>
    <dbReference type="NCBI Taxonomy" id="3043286"/>
    <lineage>
        <taxon>Bacteria</taxon>
        <taxon>Pseudomonadati</taxon>
        <taxon>Bacteroidota</taxon>
        <taxon>Flavobacteriia</taxon>
        <taxon>Flavobacteriales</taxon>
        <taxon>Flavobacteriaceae</taxon>
        <taxon>Flavobacterium</taxon>
    </lineage>
</organism>
<name>A0ABT6XTJ1_9FLAO</name>
<evidence type="ECO:0000313" key="1">
    <source>
        <dbReference type="EMBL" id="MDI9257929.1"/>
    </source>
</evidence>
<dbReference type="EMBL" id="JASGBP010000007">
    <property type="protein sequence ID" value="MDI9257929.1"/>
    <property type="molecule type" value="Genomic_DNA"/>
</dbReference>
<accession>A0ABT6XTJ1</accession>
<gene>
    <name evidence="1" type="ORF">QHT84_10940</name>
</gene>
<dbReference type="SUPFAM" id="SSF54427">
    <property type="entry name" value="NTF2-like"/>
    <property type="match status" value="1"/>
</dbReference>